<keyword evidence="9" id="KW-0472">Membrane</keyword>
<dbReference type="InterPro" id="IPR050388">
    <property type="entry name" value="ABC_Ni/Peptide_Import"/>
</dbReference>
<keyword evidence="4" id="KW-1003">Cell membrane</keyword>
<evidence type="ECO:0000256" key="5">
    <source>
        <dbReference type="ARBA" id="ARBA00022519"/>
    </source>
</evidence>
<keyword evidence="3" id="KW-0813">Transport</keyword>
<dbReference type="InterPro" id="IPR003593">
    <property type="entry name" value="AAA+_ATPase"/>
</dbReference>
<evidence type="ECO:0000256" key="7">
    <source>
        <dbReference type="ARBA" id="ARBA00022840"/>
    </source>
</evidence>
<dbReference type="EMBL" id="SMTF01000003">
    <property type="protein sequence ID" value="TDK26333.1"/>
    <property type="molecule type" value="Genomic_DNA"/>
</dbReference>
<evidence type="ECO:0000256" key="1">
    <source>
        <dbReference type="ARBA" id="ARBA00004417"/>
    </source>
</evidence>
<dbReference type="Gene3D" id="3.40.50.300">
    <property type="entry name" value="P-loop containing nucleotide triphosphate hydrolases"/>
    <property type="match status" value="1"/>
</dbReference>
<dbReference type="GO" id="GO:0005886">
    <property type="term" value="C:plasma membrane"/>
    <property type="evidence" value="ECO:0007669"/>
    <property type="project" value="UniProtKB-SubCell"/>
</dbReference>
<keyword evidence="6" id="KW-0547">Nucleotide-binding</keyword>
<dbReference type="InterPro" id="IPR027417">
    <property type="entry name" value="P-loop_NTPase"/>
</dbReference>
<comment type="caution">
    <text evidence="11">The sequence shown here is derived from an EMBL/GenBank/DDBJ whole genome shotgun (WGS) entry which is preliminary data.</text>
</comment>
<keyword evidence="5" id="KW-0997">Cell inner membrane</keyword>
<protein>
    <submittedName>
        <fullName evidence="11">ABC transporter ATP-binding protein</fullName>
    </submittedName>
</protein>
<dbReference type="Proteomes" id="UP000294796">
    <property type="component" value="Unassembled WGS sequence"/>
</dbReference>
<evidence type="ECO:0000313" key="12">
    <source>
        <dbReference type="Proteomes" id="UP000294796"/>
    </source>
</evidence>
<dbReference type="InterPro" id="IPR003439">
    <property type="entry name" value="ABC_transporter-like_ATP-bd"/>
</dbReference>
<dbReference type="GO" id="GO:0016887">
    <property type="term" value="F:ATP hydrolysis activity"/>
    <property type="evidence" value="ECO:0007669"/>
    <property type="project" value="InterPro"/>
</dbReference>
<accession>A0A4R5TYP1</accession>
<dbReference type="Pfam" id="PF00005">
    <property type="entry name" value="ABC_tran"/>
    <property type="match status" value="1"/>
</dbReference>
<reference evidence="11 12" key="1">
    <citation type="submission" date="2019-03" db="EMBL/GenBank/DDBJ databases">
        <title>Luteimonas zhaokaii sp.nov., isolated from the rectal contents of Plateau pika in Yushu, Qinghai Province, China.</title>
        <authorList>
            <person name="Zhang G."/>
        </authorList>
    </citation>
    <scope>NUCLEOTIDE SEQUENCE [LARGE SCALE GENOMIC DNA]</scope>
    <source>
        <strain evidence="11 12">B9</strain>
    </source>
</reference>
<dbReference type="PANTHER" id="PTHR43297:SF14">
    <property type="entry name" value="ATPASE AAA-TYPE CORE DOMAIN-CONTAINING PROTEIN"/>
    <property type="match status" value="1"/>
</dbReference>
<keyword evidence="12" id="KW-1185">Reference proteome</keyword>
<evidence type="ECO:0000313" key="11">
    <source>
        <dbReference type="EMBL" id="TDK26333.1"/>
    </source>
</evidence>
<sequence>MSAPLLSVRGLKTWLRTPAGIVRAVDGVDFDLHAGRTLGIVGESGSGKSVLARSLMGLNPLSIEVRAGGHALYDGRDLRSLDEANMRRLRGRDFAMVFQDPMTSLNPVMTIGEQIAQPLRLHMGMPRKMAHERAVDLLDSVGLPAPNERARQYPHELSGGQRQRVMIALALSCDPRVLIADEPTTALDVTVQRQILELLQHAQQERRMALVLITHDLGVVADMADEIAVMYAGRFVERGPAAALLAQPRMRYTEALLRCAPTLETPTRTILPSIPGRPPALTAPPQGCHFAARCRYADEVCSRPPALAGDPHAFACWHPATGGPAHG</sequence>
<dbReference type="PROSITE" id="PS50893">
    <property type="entry name" value="ABC_TRANSPORTER_2"/>
    <property type="match status" value="1"/>
</dbReference>
<dbReference type="CDD" id="cd03257">
    <property type="entry name" value="ABC_NikE_OppD_transporters"/>
    <property type="match status" value="1"/>
</dbReference>
<evidence type="ECO:0000256" key="3">
    <source>
        <dbReference type="ARBA" id="ARBA00022448"/>
    </source>
</evidence>
<dbReference type="GO" id="GO:0055085">
    <property type="term" value="P:transmembrane transport"/>
    <property type="evidence" value="ECO:0007669"/>
    <property type="project" value="UniProtKB-ARBA"/>
</dbReference>
<comment type="subcellular location">
    <subcellularLocation>
        <location evidence="1">Cell inner membrane</location>
        <topology evidence="1">Peripheral membrane protein</topology>
    </subcellularLocation>
</comment>
<dbReference type="AlphaFoldDB" id="A0A4R5TYP1"/>
<dbReference type="GO" id="GO:0005524">
    <property type="term" value="F:ATP binding"/>
    <property type="evidence" value="ECO:0007669"/>
    <property type="project" value="UniProtKB-KW"/>
</dbReference>
<proteinExistence type="inferred from homology"/>
<dbReference type="GO" id="GO:0015833">
    <property type="term" value="P:peptide transport"/>
    <property type="evidence" value="ECO:0007669"/>
    <property type="project" value="InterPro"/>
</dbReference>
<dbReference type="SMART" id="SM00382">
    <property type="entry name" value="AAA"/>
    <property type="match status" value="1"/>
</dbReference>
<evidence type="ECO:0000256" key="2">
    <source>
        <dbReference type="ARBA" id="ARBA00005417"/>
    </source>
</evidence>
<keyword evidence="7 11" id="KW-0067">ATP-binding</keyword>
<dbReference type="Pfam" id="PF08352">
    <property type="entry name" value="oligo_HPY"/>
    <property type="match status" value="1"/>
</dbReference>
<organism evidence="11 12">
    <name type="scientific">Luteimonas aestuarii</name>
    <dbReference type="NCBI Taxonomy" id="453837"/>
    <lineage>
        <taxon>Bacteria</taxon>
        <taxon>Pseudomonadati</taxon>
        <taxon>Pseudomonadota</taxon>
        <taxon>Gammaproteobacteria</taxon>
        <taxon>Lysobacterales</taxon>
        <taxon>Lysobacteraceae</taxon>
        <taxon>Luteimonas</taxon>
    </lineage>
</organism>
<evidence type="ECO:0000259" key="10">
    <source>
        <dbReference type="PROSITE" id="PS50893"/>
    </source>
</evidence>
<name>A0A4R5TYP1_9GAMM</name>
<dbReference type="InterPro" id="IPR017871">
    <property type="entry name" value="ABC_transporter-like_CS"/>
</dbReference>
<evidence type="ECO:0000256" key="8">
    <source>
        <dbReference type="ARBA" id="ARBA00022967"/>
    </source>
</evidence>
<dbReference type="NCBIfam" id="TIGR01727">
    <property type="entry name" value="oligo_HPY"/>
    <property type="match status" value="1"/>
</dbReference>
<evidence type="ECO:0000256" key="9">
    <source>
        <dbReference type="ARBA" id="ARBA00023136"/>
    </source>
</evidence>
<dbReference type="InterPro" id="IPR013563">
    <property type="entry name" value="Oligopep_ABC_C"/>
</dbReference>
<gene>
    <name evidence="11" type="ORF">E2F46_07035</name>
</gene>
<keyword evidence="8" id="KW-1278">Translocase</keyword>
<comment type="similarity">
    <text evidence="2">Belongs to the ABC transporter superfamily.</text>
</comment>
<evidence type="ECO:0000256" key="4">
    <source>
        <dbReference type="ARBA" id="ARBA00022475"/>
    </source>
</evidence>
<dbReference type="OrthoDB" id="9784450at2"/>
<feature type="domain" description="ABC transporter" evidence="10">
    <location>
        <begin position="8"/>
        <end position="257"/>
    </location>
</feature>
<dbReference type="FunFam" id="3.40.50.300:FF:000016">
    <property type="entry name" value="Oligopeptide ABC transporter ATP-binding component"/>
    <property type="match status" value="1"/>
</dbReference>
<dbReference type="PROSITE" id="PS00211">
    <property type="entry name" value="ABC_TRANSPORTER_1"/>
    <property type="match status" value="1"/>
</dbReference>
<dbReference type="RefSeq" id="WP_133321352.1">
    <property type="nucleotide sequence ID" value="NZ_SMTF01000003.1"/>
</dbReference>
<dbReference type="PANTHER" id="PTHR43297">
    <property type="entry name" value="OLIGOPEPTIDE TRANSPORT ATP-BINDING PROTEIN APPD"/>
    <property type="match status" value="1"/>
</dbReference>
<evidence type="ECO:0000256" key="6">
    <source>
        <dbReference type="ARBA" id="ARBA00022741"/>
    </source>
</evidence>
<dbReference type="SUPFAM" id="SSF52540">
    <property type="entry name" value="P-loop containing nucleoside triphosphate hydrolases"/>
    <property type="match status" value="1"/>
</dbReference>